<accession>A0A4C1YN89</accession>
<proteinExistence type="predicted"/>
<sequence length="111" mass="12580">MLEIFRSRGYGWRVAATIGMPMVRAIYVCGGPRACVHVRARAYVRACLCVRRVRMRVRPYAAHLRPDDNILGPHWTGGSGPLPRHALMEETEPLVIDMINAKKVARDLRTK</sequence>
<reference evidence="1 2" key="1">
    <citation type="journal article" date="2019" name="Commun. Biol.">
        <title>The bagworm genome reveals a unique fibroin gene that provides high tensile strength.</title>
        <authorList>
            <person name="Kono N."/>
            <person name="Nakamura H."/>
            <person name="Ohtoshi R."/>
            <person name="Tomita M."/>
            <person name="Numata K."/>
            <person name="Arakawa K."/>
        </authorList>
    </citation>
    <scope>NUCLEOTIDE SEQUENCE [LARGE SCALE GENOMIC DNA]</scope>
</reference>
<name>A0A4C1YN89_EUMVA</name>
<dbReference type="Proteomes" id="UP000299102">
    <property type="component" value="Unassembled WGS sequence"/>
</dbReference>
<protein>
    <submittedName>
        <fullName evidence="1">Uncharacterized protein</fullName>
    </submittedName>
</protein>
<evidence type="ECO:0000313" key="2">
    <source>
        <dbReference type="Proteomes" id="UP000299102"/>
    </source>
</evidence>
<keyword evidence="2" id="KW-1185">Reference proteome</keyword>
<gene>
    <name evidence="1" type="ORF">EVAR_26541_1</name>
</gene>
<dbReference type="EMBL" id="BGZK01001354">
    <property type="protein sequence ID" value="GBP77931.1"/>
    <property type="molecule type" value="Genomic_DNA"/>
</dbReference>
<dbReference type="AlphaFoldDB" id="A0A4C1YN89"/>
<comment type="caution">
    <text evidence="1">The sequence shown here is derived from an EMBL/GenBank/DDBJ whole genome shotgun (WGS) entry which is preliminary data.</text>
</comment>
<evidence type="ECO:0000313" key="1">
    <source>
        <dbReference type="EMBL" id="GBP77931.1"/>
    </source>
</evidence>
<organism evidence="1 2">
    <name type="scientific">Eumeta variegata</name>
    <name type="common">Bagworm moth</name>
    <name type="synonym">Eumeta japonica</name>
    <dbReference type="NCBI Taxonomy" id="151549"/>
    <lineage>
        <taxon>Eukaryota</taxon>
        <taxon>Metazoa</taxon>
        <taxon>Ecdysozoa</taxon>
        <taxon>Arthropoda</taxon>
        <taxon>Hexapoda</taxon>
        <taxon>Insecta</taxon>
        <taxon>Pterygota</taxon>
        <taxon>Neoptera</taxon>
        <taxon>Endopterygota</taxon>
        <taxon>Lepidoptera</taxon>
        <taxon>Glossata</taxon>
        <taxon>Ditrysia</taxon>
        <taxon>Tineoidea</taxon>
        <taxon>Psychidae</taxon>
        <taxon>Oiketicinae</taxon>
        <taxon>Eumeta</taxon>
    </lineage>
</organism>